<evidence type="ECO:0000313" key="1">
    <source>
        <dbReference type="EMBL" id="GAA1653007.1"/>
    </source>
</evidence>
<name>A0ABP4RHG5_9ACTN</name>
<protein>
    <recommendedName>
        <fullName evidence="3">Resolvase HTH domain-containing protein</fullName>
    </recommendedName>
</protein>
<keyword evidence="2" id="KW-1185">Reference proteome</keyword>
<sequence length="50" mass="5808">MDRKLATRQRGHLVKEHRGGEYAIADFLSVHRATVYRVPGRSQDMNVEVR</sequence>
<evidence type="ECO:0008006" key="3">
    <source>
        <dbReference type="Google" id="ProtNLM"/>
    </source>
</evidence>
<proteinExistence type="predicted"/>
<accession>A0ABP4RHG5</accession>
<organism evidence="1 2">
    <name type="scientific">Nonomuraea maheshkhaliensis</name>
    <dbReference type="NCBI Taxonomy" id="419590"/>
    <lineage>
        <taxon>Bacteria</taxon>
        <taxon>Bacillati</taxon>
        <taxon>Actinomycetota</taxon>
        <taxon>Actinomycetes</taxon>
        <taxon>Streptosporangiales</taxon>
        <taxon>Streptosporangiaceae</taxon>
        <taxon>Nonomuraea</taxon>
    </lineage>
</organism>
<comment type="caution">
    <text evidence="1">The sequence shown here is derived from an EMBL/GenBank/DDBJ whole genome shotgun (WGS) entry which is preliminary data.</text>
</comment>
<gene>
    <name evidence="1" type="ORF">GCM10009733_057790</name>
</gene>
<dbReference type="EMBL" id="BAAAMU010000048">
    <property type="protein sequence ID" value="GAA1653007.1"/>
    <property type="molecule type" value="Genomic_DNA"/>
</dbReference>
<dbReference type="Proteomes" id="UP001500064">
    <property type="component" value="Unassembled WGS sequence"/>
</dbReference>
<evidence type="ECO:0000313" key="2">
    <source>
        <dbReference type="Proteomes" id="UP001500064"/>
    </source>
</evidence>
<reference evidence="2" key="1">
    <citation type="journal article" date="2019" name="Int. J. Syst. Evol. Microbiol.">
        <title>The Global Catalogue of Microorganisms (GCM) 10K type strain sequencing project: providing services to taxonomists for standard genome sequencing and annotation.</title>
        <authorList>
            <consortium name="The Broad Institute Genomics Platform"/>
            <consortium name="The Broad Institute Genome Sequencing Center for Infectious Disease"/>
            <person name="Wu L."/>
            <person name="Ma J."/>
        </authorList>
    </citation>
    <scope>NUCLEOTIDE SEQUENCE [LARGE SCALE GENOMIC DNA]</scope>
    <source>
        <strain evidence="2">JCM 13929</strain>
    </source>
</reference>
<dbReference type="RefSeq" id="WP_346109655.1">
    <property type="nucleotide sequence ID" value="NZ_BAAAMU010000048.1"/>
</dbReference>